<accession>A0A4Y2U384</accession>
<sequence length="117" mass="12890">MVQDSLLRLKPCSHGQWFDIPCSKYASSPVVGSWLLEGLCLERSVEMSVSSDIKRSTSTNGSLSTVPRCCTLCMRRENDTAGRIPTGTKIPMTVVYSGESRIWVWGAAEIIKNFVSS</sequence>
<gene>
    <name evidence="1" type="ORF">AVEN_204393_1</name>
</gene>
<name>A0A4Y2U384_ARAVE</name>
<proteinExistence type="predicted"/>
<organism evidence="1 2">
    <name type="scientific">Araneus ventricosus</name>
    <name type="common">Orbweaver spider</name>
    <name type="synonym">Epeira ventricosa</name>
    <dbReference type="NCBI Taxonomy" id="182803"/>
    <lineage>
        <taxon>Eukaryota</taxon>
        <taxon>Metazoa</taxon>
        <taxon>Ecdysozoa</taxon>
        <taxon>Arthropoda</taxon>
        <taxon>Chelicerata</taxon>
        <taxon>Arachnida</taxon>
        <taxon>Araneae</taxon>
        <taxon>Araneomorphae</taxon>
        <taxon>Entelegynae</taxon>
        <taxon>Araneoidea</taxon>
        <taxon>Araneidae</taxon>
        <taxon>Araneus</taxon>
    </lineage>
</organism>
<dbReference type="AlphaFoldDB" id="A0A4Y2U384"/>
<protein>
    <submittedName>
        <fullName evidence="1">Uncharacterized protein</fullName>
    </submittedName>
</protein>
<evidence type="ECO:0000313" key="2">
    <source>
        <dbReference type="Proteomes" id="UP000499080"/>
    </source>
</evidence>
<dbReference type="EMBL" id="BGPR01032545">
    <property type="protein sequence ID" value="GBO06126.1"/>
    <property type="molecule type" value="Genomic_DNA"/>
</dbReference>
<evidence type="ECO:0000313" key="1">
    <source>
        <dbReference type="EMBL" id="GBO06126.1"/>
    </source>
</evidence>
<keyword evidence="2" id="KW-1185">Reference proteome</keyword>
<reference evidence="1 2" key="1">
    <citation type="journal article" date="2019" name="Sci. Rep.">
        <title>Orb-weaving spider Araneus ventricosus genome elucidates the spidroin gene catalogue.</title>
        <authorList>
            <person name="Kono N."/>
            <person name="Nakamura H."/>
            <person name="Ohtoshi R."/>
            <person name="Moran D.A.P."/>
            <person name="Shinohara A."/>
            <person name="Yoshida Y."/>
            <person name="Fujiwara M."/>
            <person name="Mori M."/>
            <person name="Tomita M."/>
            <person name="Arakawa K."/>
        </authorList>
    </citation>
    <scope>NUCLEOTIDE SEQUENCE [LARGE SCALE GENOMIC DNA]</scope>
</reference>
<comment type="caution">
    <text evidence="1">The sequence shown here is derived from an EMBL/GenBank/DDBJ whole genome shotgun (WGS) entry which is preliminary data.</text>
</comment>
<dbReference type="Proteomes" id="UP000499080">
    <property type="component" value="Unassembled WGS sequence"/>
</dbReference>